<dbReference type="AlphaFoldDB" id="A0A512DWH4"/>
<keyword evidence="6" id="KW-1185">Reference proteome</keyword>
<dbReference type="SUPFAM" id="SSF53850">
    <property type="entry name" value="Periplasmic binding protein-like II"/>
    <property type="match status" value="1"/>
</dbReference>
<sequence>MSDSLEKDSSRATQLAAKSFTRRTLLQGAAATATLAAAGPFIVRNARAASGELRVFAWSGYISPEMLADFEKKTGIKPALTEYGTNDELLNQLRASGGSGFDIIMPTVDRVPNYVEFDLVQPLDESKVKFDGCIDSAVKGSAGMGGVVAGKRYMAPSDWGTEAIAFDTSAAPLKYGEASYGDLWKPEYKGRVTVRGHSSLIGIALWLESQGKLPHPVKEQFKDEAKARANFDAIIKVASENKASVGQFWSNENEAQGAFRTNGCVIGQTWDSSAATLGKEKLPIGFVAPKEGALAWMEGFCITKDAKNLSQAYEWINWYYTPEAGALYSNHTSINTTAKGAEAYLSDFNKKFFAAAYPGDALDKLWWWPIQEPWYVSIRNEYQDRFLAA</sequence>
<keyword evidence="2" id="KW-0813">Transport</keyword>
<accession>A0A512DWH4</accession>
<evidence type="ECO:0000256" key="4">
    <source>
        <dbReference type="ARBA" id="ARBA00022764"/>
    </source>
</evidence>
<evidence type="ECO:0000313" key="5">
    <source>
        <dbReference type="EMBL" id="GEO40819.1"/>
    </source>
</evidence>
<gene>
    <name evidence="5" type="primary">potD-A</name>
    <name evidence="5" type="ORF">SAE02_49670</name>
</gene>
<dbReference type="OrthoDB" id="6776301at2"/>
<name>A0A512DWH4_9PROT</name>
<keyword evidence="3" id="KW-0732">Signal</keyword>
<dbReference type="Proteomes" id="UP000321523">
    <property type="component" value="Unassembled WGS sequence"/>
</dbReference>
<dbReference type="EMBL" id="BJYZ01000023">
    <property type="protein sequence ID" value="GEO40819.1"/>
    <property type="molecule type" value="Genomic_DNA"/>
</dbReference>
<dbReference type="PRINTS" id="PR00909">
    <property type="entry name" value="SPERMDNBNDNG"/>
</dbReference>
<dbReference type="InterPro" id="IPR001188">
    <property type="entry name" value="Sperm_putr-bd"/>
</dbReference>
<dbReference type="GO" id="GO:0019808">
    <property type="term" value="F:polyamine binding"/>
    <property type="evidence" value="ECO:0007669"/>
    <property type="project" value="InterPro"/>
</dbReference>
<comment type="caution">
    <text evidence="5">The sequence shown here is derived from an EMBL/GenBank/DDBJ whole genome shotgun (WGS) entry which is preliminary data.</text>
</comment>
<keyword evidence="4" id="KW-0574">Periplasm</keyword>
<dbReference type="GO" id="GO:0042597">
    <property type="term" value="C:periplasmic space"/>
    <property type="evidence" value="ECO:0007669"/>
    <property type="project" value="UniProtKB-SubCell"/>
</dbReference>
<dbReference type="Gene3D" id="3.40.190.10">
    <property type="entry name" value="Periplasmic binding protein-like II"/>
    <property type="match status" value="2"/>
</dbReference>
<organism evidence="5 6">
    <name type="scientific">Skermanella aerolata</name>
    <dbReference type="NCBI Taxonomy" id="393310"/>
    <lineage>
        <taxon>Bacteria</taxon>
        <taxon>Pseudomonadati</taxon>
        <taxon>Pseudomonadota</taxon>
        <taxon>Alphaproteobacteria</taxon>
        <taxon>Rhodospirillales</taxon>
        <taxon>Azospirillaceae</taxon>
        <taxon>Skermanella</taxon>
    </lineage>
</organism>
<evidence type="ECO:0000256" key="2">
    <source>
        <dbReference type="ARBA" id="ARBA00022448"/>
    </source>
</evidence>
<dbReference type="InterPro" id="IPR006311">
    <property type="entry name" value="TAT_signal"/>
</dbReference>
<evidence type="ECO:0000256" key="3">
    <source>
        <dbReference type="ARBA" id="ARBA00022729"/>
    </source>
</evidence>
<dbReference type="PANTHER" id="PTHR30222">
    <property type="entry name" value="SPERMIDINE/PUTRESCINE-BINDING PERIPLASMIC PROTEIN"/>
    <property type="match status" value="1"/>
</dbReference>
<dbReference type="InterPro" id="IPR006059">
    <property type="entry name" value="SBP"/>
</dbReference>
<dbReference type="RefSeq" id="WP_044428786.1">
    <property type="nucleotide sequence ID" value="NZ_BJYZ01000023.1"/>
</dbReference>
<evidence type="ECO:0000256" key="1">
    <source>
        <dbReference type="ARBA" id="ARBA00004418"/>
    </source>
</evidence>
<proteinExistence type="predicted"/>
<comment type="subcellular location">
    <subcellularLocation>
        <location evidence="1">Periplasm</location>
    </subcellularLocation>
</comment>
<dbReference type="GO" id="GO:0015846">
    <property type="term" value="P:polyamine transport"/>
    <property type="evidence" value="ECO:0007669"/>
    <property type="project" value="InterPro"/>
</dbReference>
<evidence type="ECO:0000313" key="6">
    <source>
        <dbReference type="Proteomes" id="UP000321523"/>
    </source>
</evidence>
<dbReference type="PROSITE" id="PS51318">
    <property type="entry name" value="TAT"/>
    <property type="match status" value="1"/>
</dbReference>
<protein>
    <submittedName>
        <fullName evidence="5">Spermidine/putrescine-binding periplasmic protein 2</fullName>
    </submittedName>
</protein>
<dbReference type="PANTHER" id="PTHR30222:SF17">
    <property type="entry name" value="SPERMIDINE_PUTRESCINE-BINDING PERIPLASMIC PROTEIN"/>
    <property type="match status" value="1"/>
</dbReference>
<reference evidence="5 6" key="1">
    <citation type="submission" date="2019-07" db="EMBL/GenBank/DDBJ databases">
        <title>Whole genome shotgun sequence of Skermanella aerolata NBRC 106429.</title>
        <authorList>
            <person name="Hosoyama A."/>
            <person name="Uohara A."/>
            <person name="Ohji S."/>
            <person name="Ichikawa N."/>
        </authorList>
    </citation>
    <scope>NUCLEOTIDE SEQUENCE [LARGE SCALE GENOMIC DNA]</scope>
    <source>
        <strain evidence="5 6">NBRC 106429</strain>
    </source>
</reference>
<dbReference type="Pfam" id="PF13416">
    <property type="entry name" value="SBP_bac_8"/>
    <property type="match status" value="1"/>
</dbReference>